<protein>
    <submittedName>
        <fullName evidence="3">Uncharacterized protein</fullName>
    </submittedName>
</protein>
<dbReference type="EMBL" id="BJWL01000007">
    <property type="protein sequence ID" value="GFY91055.1"/>
    <property type="molecule type" value="Genomic_DNA"/>
</dbReference>
<evidence type="ECO:0000256" key="1">
    <source>
        <dbReference type="SAM" id="MobiDB-lite"/>
    </source>
</evidence>
<evidence type="ECO:0000313" key="2">
    <source>
        <dbReference type="EMBL" id="GFY91052.1"/>
    </source>
</evidence>
<dbReference type="EMBL" id="BJWL01000007">
    <property type="protein sequence ID" value="GFY91052.1"/>
    <property type="molecule type" value="Genomic_DNA"/>
</dbReference>
<comment type="caution">
    <text evidence="3">The sequence shown here is derived from an EMBL/GenBank/DDBJ whole genome shotgun (WGS) entry which is preliminary data.</text>
</comment>
<sequence>MSKSPARPRNLSLPLPDKHFPHDPHEFPPEKARSFAAGRAFSAAERVSRGEGKGVSLRSISKGSDRVPGRALDSGSGNLSNSIAKKAVCGSNSIQFSGVEKGIVQSYAHVGERFNLWELKCEMREKKLAIEGLRLKKMTSSKK</sequence>
<proteinExistence type="predicted"/>
<feature type="compositionally biased region" description="Basic and acidic residues" evidence="1">
    <location>
        <begin position="16"/>
        <end position="30"/>
    </location>
</feature>
<evidence type="ECO:0000313" key="4">
    <source>
        <dbReference type="Proteomes" id="UP000585474"/>
    </source>
</evidence>
<feature type="region of interest" description="Disordered" evidence="1">
    <location>
        <begin position="1"/>
        <end position="30"/>
    </location>
</feature>
<feature type="region of interest" description="Disordered" evidence="1">
    <location>
        <begin position="47"/>
        <end position="76"/>
    </location>
</feature>
<organism evidence="3 4">
    <name type="scientific">Actinidia rufa</name>
    <dbReference type="NCBI Taxonomy" id="165716"/>
    <lineage>
        <taxon>Eukaryota</taxon>
        <taxon>Viridiplantae</taxon>
        <taxon>Streptophyta</taxon>
        <taxon>Embryophyta</taxon>
        <taxon>Tracheophyta</taxon>
        <taxon>Spermatophyta</taxon>
        <taxon>Magnoliopsida</taxon>
        <taxon>eudicotyledons</taxon>
        <taxon>Gunneridae</taxon>
        <taxon>Pentapetalae</taxon>
        <taxon>asterids</taxon>
        <taxon>Ericales</taxon>
        <taxon>Actinidiaceae</taxon>
        <taxon>Actinidia</taxon>
    </lineage>
</organism>
<evidence type="ECO:0000313" key="3">
    <source>
        <dbReference type="EMBL" id="GFY91055.1"/>
    </source>
</evidence>
<dbReference type="Proteomes" id="UP000585474">
    <property type="component" value="Unassembled WGS sequence"/>
</dbReference>
<accession>A0A7J0EX62</accession>
<keyword evidence="4" id="KW-1185">Reference proteome</keyword>
<reference evidence="3 4" key="1">
    <citation type="submission" date="2019-07" db="EMBL/GenBank/DDBJ databases">
        <title>De Novo Assembly of kiwifruit Actinidia rufa.</title>
        <authorList>
            <person name="Sugita-Konishi S."/>
            <person name="Sato K."/>
            <person name="Mori E."/>
            <person name="Abe Y."/>
            <person name="Kisaki G."/>
            <person name="Hamano K."/>
            <person name="Suezawa K."/>
            <person name="Otani M."/>
            <person name="Fukuda T."/>
            <person name="Manabe T."/>
            <person name="Gomi K."/>
            <person name="Tabuchi M."/>
            <person name="Akimitsu K."/>
            <person name="Kataoka I."/>
        </authorList>
    </citation>
    <scope>NUCLEOTIDE SEQUENCE [LARGE SCALE GENOMIC DNA]</scope>
    <source>
        <strain evidence="4">cv. Fuchu</strain>
        <strain evidence="3">Fuchu</strain>
    </source>
</reference>
<dbReference type="AlphaFoldDB" id="A0A7J0EX62"/>
<gene>
    <name evidence="2" type="ORF">Acr_07g0012480</name>
    <name evidence="3" type="ORF">Acr_07g0012510</name>
</gene>
<name>A0A7J0EX62_9ERIC</name>